<name>A0A5C6A2Y4_9BACT</name>
<feature type="transmembrane region" description="Helical" evidence="1">
    <location>
        <begin position="94"/>
        <end position="111"/>
    </location>
</feature>
<evidence type="ECO:0000313" key="3">
    <source>
        <dbReference type="Proteomes" id="UP000320176"/>
    </source>
</evidence>
<keyword evidence="1" id="KW-0472">Membrane</keyword>
<reference evidence="2 3" key="1">
    <citation type="submission" date="2019-02" db="EMBL/GenBank/DDBJ databases">
        <title>Deep-cultivation of Planctomycetes and their phenomic and genomic characterization uncovers novel biology.</title>
        <authorList>
            <person name="Wiegand S."/>
            <person name="Jogler M."/>
            <person name="Boedeker C."/>
            <person name="Pinto D."/>
            <person name="Vollmers J."/>
            <person name="Rivas-Marin E."/>
            <person name="Kohn T."/>
            <person name="Peeters S.H."/>
            <person name="Heuer A."/>
            <person name="Rast P."/>
            <person name="Oberbeckmann S."/>
            <person name="Bunk B."/>
            <person name="Jeske O."/>
            <person name="Meyerdierks A."/>
            <person name="Storesund J.E."/>
            <person name="Kallscheuer N."/>
            <person name="Luecker S."/>
            <person name="Lage O.M."/>
            <person name="Pohl T."/>
            <person name="Merkel B.J."/>
            <person name="Hornburger P."/>
            <person name="Mueller R.-W."/>
            <person name="Bruemmer F."/>
            <person name="Labrenz M."/>
            <person name="Spormann A.M."/>
            <person name="Op Den Camp H."/>
            <person name="Overmann J."/>
            <person name="Amann R."/>
            <person name="Jetten M.S.M."/>
            <person name="Mascher T."/>
            <person name="Medema M.H."/>
            <person name="Devos D.P."/>
            <person name="Kaster A.-K."/>
            <person name="Ovreas L."/>
            <person name="Rohde M."/>
            <person name="Galperin M.Y."/>
            <person name="Jogler C."/>
        </authorList>
    </citation>
    <scope>NUCLEOTIDE SEQUENCE [LARGE SCALE GENOMIC DNA]</scope>
    <source>
        <strain evidence="2 3">Pla52n</strain>
    </source>
</reference>
<keyword evidence="3" id="KW-1185">Reference proteome</keyword>
<proteinExistence type="predicted"/>
<gene>
    <name evidence="2" type="ORF">Pla52n_61280</name>
</gene>
<dbReference type="Proteomes" id="UP000320176">
    <property type="component" value="Unassembled WGS sequence"/>
</dbReference>
<dbReference type="AlphaFoldDB" id="A0A5C6A2Y4"/>
<accession>A0A5C6A2Y4</accession>
<keyword evidence="1" id="KW-0812">Transmembrane</keyword>
<sequence length="252" mass="27106">MTVTKIIVRDTMKWIRRLLPGAVVLLIVMLLLHGWSGTAQAIRVQTHAMLTGFFGPGDDVAGVIAHTLPLALASALATFAVVSKWLTFESFSSVVILSCIILAGTSVGGFLRCVLPQPASVVTQVDDASPLPSLAVIDVKPSAAPVDQLRQLDWWAKPDLSRAAQREIAPVALFPKASGLIGLVFTMFNQVLGFMVAYQPRLFAAAVIAGGSLGWGWHSKLQSLQQRVLEFADGETLDGDVVQERLPRRRAA</sequence>
<dbReference type="EMBL" id="SJPN01000010">
    <property type="protein sequence ID" value="TWT92763.1"/>
    <property type="molecule type" value="Genomic_DNA"/>
</dbReference>
<organism evidence="2 3">
    <name type="scientific">Stieleria varia</name>
    <dbReference type="NCBI Taxonomy" id="2528005"/>
    <lineage>
        <taxon>Bacteria</taxon>
        <taxon>Pseudomonadati</taxon>
        <taxon>Planctomycetota</taxon>
        <taxon>Planctomycetia</taxon>
        <taxon>Pirellulales</taxon>
        <taxon>Pirellulaceae</taxon>
        <taxon>Stieleria</taxon>
    </lineage>
</organism>
<evidence type="ECO:0000313" key="2">
    <source>
        <dbReference type="EMBL" id="TWT92763.1"/>
    </source>
</evidence>
<dbReference type="RefSeq" id="WP_197455047.1">
    <property type="nucleotide sequence ID" value="NZ_CP151726.1"/>
</dbReference>
<feature type="transmembrane region" description="Helical" evidence="1">
    <location>
        <begin position="60"/>
        <end position="82"/>
    </location>
</feature>
<keyword evidence="1" id="KW-1133">Transmembrane helix</keyword>
<comment type="caution">
    <text evidence="2">The sequence shown here is derived from an EMBL/GenBank/DDBJ whole genome shotgun (WGS) entry which is preliminary data.</text>
</comment>
<evidence type="ECO:0000256" key="1">
    <source>
        <dbReference type="SAM" id="Phobius"/>
    </source>
</evidence>
<protein>
    <submittedName>
        <fullName evidence="2">Uncharacterized protein</fullName>
    </submittedName>
</protein>